<evidence type="ECO:0000313" key="4">
    <source>
        <dbReference type="Proteomes" id="UP000030518"/>
    </source>
</evidence>
<dbReference type="AlphaFoldDB" id="A0A0A2WD05"/>
<dbReference type="RefSeq" id="WP_036171539.1">
    <property type="nucleotide sequence ID" value="NZ_JRKJ01000023.1"/>
</dbReference>
<sequence length="211" mass="22767">MTRLARSTLIALVLVLAPFAQRQAHATTIYKCTDAKGTVTLQNDTPCKPGEKQEVRTIGALPTAPAPAERAVEVKAPSGPPPNAHFELVRGPVTESLPVSQIPLADRKPPPPLFECKVWDLTTYLSEADTPQERCVPLATVGLNGGGGAGEACEIRRDTCTALTGEALCTAWQRRVDEANFRMTYAAPADKDARKAEYERQRAALVDSTCR</sequence>
<evidence type="ECO:0000259" key="2">
    <source>
        <dbReference type="Pfam" id="PF13511"/>
    </source>
</evidence>
<dbReference type="Pfam" id="PF13511">
    <property type="entry name" value="DUF4124"/>
    <property type="match status" value="1"/>
</dbReference>
<comment type="caution">
    <text evidence="3">The sequence shown here is derived from an EMBL/GenBank/DDBJ whole genome shotgun (WGS) entry which is preliminary data.</text>
</comment>
<evidence type="ECO:0000313" key="3">
    <source>
        <dbReference type="EMBL" id="KGQ18041.1"/>
    </source>
</evidence>
<feature type="domain" description="DUF4124" evidence="2">
    <location>
        <begin position="23"/>
        <end position="70"/>
    </location>
</feature>
<protein>
    <submittedName>
        <fullName evidence="3">DUF4142 domain containing protein</fullName>
    </submittedName>
</protein>
<dbReference type="InterPro" id="IPR025392">
    <property type="entry name" value="DUF4124"/>
</dbReference>
<dbReference type="STRING" id="1300345.LF41_1896"/>
<keyword evidence="1" id="KW-0732">Signal</keyword>
<dbReference type="EMBL" id="JRKJ01000023">
    <property type="protein sequence ID" value="KGQ18041.1"/>
    <property type="molecule type" value="Genomic_DNA"/>
</dbReference>
<gene>
    <name evidence="3" type="ORF">LF41_1896</name>
</gene>
<dbReference type="OrthoDB" id="5974493at2"/>
<dbReference type="Proteomes" id="UP000030518">
    <property type="component" value="Unassembled WGS sequence"/>
</dbReference>
<feature type="chain" id="PRO_5001996433" evidence="1">
    <location>
        <begin position="27"/>
        <end position="211"/>
    </location>
</feature>
<reference evidence="3 4" key="1">
    <citation type="submission" date="2014-09" db="EMBL/GenBank/DDBJ databases">
        <title>Genome sequences of Lysobacter dokdonensis DS-58.</title>
        <authorList>
            <person name="Kim J.F."/>
            <person name="Kwak M.-J."/>
        </authorList>
    </citation>
    <scope>NUCLEOTIDE SEQUENCE [LARGE SCALE GENOMIC DNA]</scope>
    <source>
        <strain evidence="3 4">DS-58</strain>
    </source>
</reference>
<evidence type="ECO:0000256" key="1">
    <source>
        <dbReference type="SAM" id="SignalP"/>
    </source>
</evidence>
<dbReference type="eggNOG" id="ENOG5031E7I">
    <property type="taxonomic scope" value="Bacteria"/>
</dbReference>
<name>A0A0A2WD05_9GAMM</name>
<accession>A0A0A2WD05</accession>
<keyword evidence="4" id="KW-1185">Reference proteome</keyword>
<organism evidence="3 4">
    <name type="scientific">Lysobacter dokdonensis DS-58</name>
    <dbReference type="NCBI Taxonomy" id="1300345"/>
    <lineage>
        <taxon>Bacteria</taxon>
        <taxon>Pseudomonadati</taxon>
        <taxon>Pseudomonadota</taxon>
        <taxon>Gammaproteobacteria</taxon>
        <taxon>Lysobacterales</taxon>
        <taxon>Lysobacteraceae</taxon>
        <taxon>Noviluteimonas</taxon>
    </lineage>
</organism>
<feature type="signal peptide" evidence="1">
    <location>
        <begin position="1"/>
        <end position="26"/>
    </location>
</feature>
<proteinExistence type="predicted"/>
<dbReference type="PATRIC" id="fig|1300345.3.peg.2943"/>